<reference evidence="2" key="2">
    <citation type="submission" date="2016-08" db="EMBL/GenBank/DDBJ databases">
        <authorList>
            <person name="Seilhamer J.J."/>
        </authorList>
    </citation>
    <scope>NUCLEOTIDE SEQUENCE [LARGE SCALE GENOMIC DNA]</scope>
    <source>
        <strain evidence="2">SA1</strain>
    </source>
</reference>
<sequence>MPLTADDARLGREAAAKGKLGAAIRHFRAALEQVPGDPAITLWLGQALCASGQLYEGVPCLRDAGLARLSGSAAPADLIPVAQLLQKVGDPAASLALLQDIAASGLDEFGLWHATATAAAQLSRHELALDACERASRHAPDATALSVLTASIEIDAGKAHDAAARLDAVLAREAPVRDRMRAYRERARALDGLGRWPEVFPDIEAGAALAAQVPEYTAQDAGLVGRILGRDAADFDAAIIRRWRTEAPADDHPAPIFLIGYLRSGTTLMQEVLACAPGVTVADEAPLLSGTQAAMRPGPSRLSALDSLDRAAVAALRARYRALAAMRLGPRAATGRLIDKFALNVIDLPVILRLFPEAPILFMVRSPRDACLSSVLQMMPPSPSTVNLLRWDDAVRFHALVTGAWRSWRDALGLHACEVRYEALVDDLEGTMRAILPSLGLAWTEGMRDFHKSAATHAINTPSRSQVTRPLNRASVERWRHYEAEFTAVEHLLVPALDDWGY</sequence>
<dbReference type="eggNOG" id="COG0457">
    <property type="taxonomic scope" value="Bacteria"/>
</dbReference>
<protein>
    <submittedName>
        <fullName evidence="3">Sulfotransferase</fullName>
    </submittedName>
</protein>
<dbReference type="Pfam" id="PF14559">
    <property type="entry name" value="TPR_19"/>
    <property type="match status" value="1"/>
</dbReference>
<dbReference type="SUPFAM" id="SSF48452">
    <property type="entry name" value="TPR-like"/>
    <property type="match status" value="1"/>
</dbReference>
<dbReference type="GO" id="GO:0008476">
    <property type="term" value="F:protein-tyrosine sulfotransferase activity"/>
    <property type="evidence" value="ECO:0007669"/>
    <property type="project" value="InterPro"/>
</dbReference>
<dbReference type="Proteomes" id="UP000024329">
    <property type="component" value="Unassembled WGS sequence"/>
</dbReference>
<dbReference type="Pfam" id="PF13469">
    <property type="entry name" value="Sulfotransfer_3"/>
    <property type="match status" value="1"/>
</dbReference>
<keyword evidence="1 3" id="KW-0808">Transferase</keyword>
<name>A0A031K4W8_9SPHN</name>
<dbReference type="EMBL" id="CP017075">
    <property type="protein sequence ID" value="AOR75983.1"/>
    <property type="molecule type" value="Genomic_DNA"/>
</dbReference>
<organism evidence="3 4">
    <name type="scientific">Novosphingobium resinovorum</name>
    <dbReference type="NCBI Taxonomy" id="158500"/>
    <lineage>
        <taxon>Bacteria</taxon>
        <taxon>Pseudomonadati</taxon>
        <taxon>Pseudomonadota</taxon>
        <taxon>Alphaproteobacteria</taxon>
        <taxon>Sphingomonadales</taxon>
        <taxon>Sphingomonadaceae</taxon>
        <taxon>Novosphingobium</taxon>
    </lineage>
</organism>
<evidence type="ECO:0000313" key="2">
    <source>
        <dbReference type="EMBL" id="AOR75983.1"/>
    </source>
</evidence>
<dbReference type="Gene3D" id="1.25.40.10">
    <property type="entry name" value="Tetratricopeptide repeat domain"/>
    <property type="match status" value="2"/>
</dbReference>
<keyword evidence="5" id="KW-1185">Reference proteome</keyword>
<dbReference type="OrthoDB" id="9800698at2"/>
<dbReference type="PATRIC" id="fig|158500.4.peg.780"/>
<dbReference type="AlphaFoldDB" id="A0A031K4W8"/>
<dbReference type="PANTHER" id="PTHR12788:SF10">
    <property type="entry name" value="PROTEIN-TYROSINE SULFOTRANSFERASE"/>
    <property type="match status" value="1"/>
</dbReference>
<accession>A0A031K4W8</accession>
<dbReference type="SUPFAM" id="SSF52540">
    <property type="entry name" value="P-loop containing nucleoside triphosphate hydrolases"/>
    <property type="match status" value="1"/>
</dbReference>
<reference evidence="3 4" key="1">
    <citation type="submission" date="2014-03" db="EMBL/GenBank/DDBJ databases">
        <title>Whole genome sequence of Novosphingobium resinovorum KF1.</title>
        <authorList>
            <person name="Gan H.M."/>
            <person name="Gan H.Y."/>
            <person name="Chew T.H."/>
            <person name="Savka M.A."/>
        </authorList>
    </citation>
    <scope>NUCLEOTIDE SEQUENCE [LARGE SCALE GENOMIC DNA]</scope>
    <source>
        <strain evidence="3 4">KF1</strain>
    </source>
</reference>
<dbReference type="PANTHER" id="PTHR12788">
    <property type="entry name" value="PROTEIN-TYROSINE SULFOTRANSFERASE 2"/>
    <property type="match status" value="1"/>
</dbReference>
<reference evidence="5" key="3">
    <citation type="journal article" date="2017" name="J. Biotechnol.">
        <title>Complete genome sequence of Novosphingobium resinovorum SA1, a versatile xenobiotic-degrading bacterium capable of utilizing sulfanilic acid.</title>
        <authorList>
            <person name="Hegedus B."/>
            <person name="Kos P.B."/>
            <person name="Balint B."/>
            <person name="Maroti G."/>
            <person name="Gan H.M."/>
            <person name="Perei K."/>
            <person name="Rakhely G."/>
        </authorList>
    </citation>
    <scope>NUCLEOTIDE SEQUENCE [LARGE SCALE GENOMIC DNA]</scope>
    <source>
        <strain evidence="5">SA1</strain>
    </source>
</reference>
<dbReference type="InterPro" id="IPR027417">
    <property type="entry name" value="P-loop_NTPase"/>
</dbReference>
<dbReference type="Gene3D" id="3.40.50.300">
    <property type="entry name" value="P-loop containing nucleotide triphosphate hydrolases"/>
    <property type="match status" value="1"/>
</dbReference>
<dbReference type="KEGG" id="nre:BES08_03870"/>
<dbReference type="EMBL" id="JFYZ01000001">
    <property type="protein sequence ID" value="EZP84996.1"/>
    <property type="molecule type" value="Genomic_DNA"/>
</dbReference>
<gene>
    <name evidence="2" type="ORF">BES08_03870</name>
    <name evidence="3" type="ORF">BV97_00761</name>
</gene>
<dbReference type="Proteomes" id="UP000094626">
    <property type="component" value="Chromosome"/>
</dbReference>
<evidence type="ECO:0000313" key="4">
    <source>
        <dbReference type="Proteomes" id="UP000024329"/>
    </source>
</evidence>
<evidence type="ECO:0000313" key="3">
    <source>
        <dbReference type="EMBL" id="EZP84996.1"/>
    </source>
</evidence>
<proteinExistence type="predicted"/>
<dbReference type="InterPro" id="IPR011990">
    <property type="entry name" value="TPR-like_helical_dom_sf"/>
</dbReference>
<dbReference type="InterPro" id="IPR026634">
    <property type="entry name" value="TPST-like"/>
</dbReference>
<dbReference type="STRING" id="158500.BES08_03870"/>
<evidence type="ECO:0000313" key="5">
    <source>
        <dbReference type="Proteomes" id="UP000094626"/>
    </source>
</evidence>
<dbReference type="RefSeq" id="WP_036523134.1">
    <property type="nucleotide sequence ID" value="NZ_CP017075.1"/>
</dbReference>
<evidence type="ECO:0000256" key="1">
    <source>
        <dbReference type="ARBA" id="ARBA00022679"/>
    </source>
</evidence>